<organism evidence="1">
    <name type="scientific">marine metagenome</name>
    <dbReference type="NCBI Taxonomy" id="408172"/>
    <lineage>
        <taxon>unclassified sequences</taxon>
        <taxon>metagenomes</taxon>
        <taxon>ecological metagenomes</taxon>
    </lineage>
</organism>
<name>A0A382TLA1_9ZZZZ</name>
<accession>A0A382TLA1</accession>
<reference evidence="1" key="1">
    <citation type="submission" date="2018-05" db="EMBL/GenBank/DDBJ databases">
        <authorList>
            <person name="Lanie J.A."/>
            <person name="Ng W.-L."/>
            <person name="Kazmierczak K.M."/>
            <person name="Andrzejewski T.M."/>
            <person name="Davidsen T.M."/>
            <person name="Wayne K.J."/>
            <person name="Tettelin H."/>
            <person name="Glass J.I."/>
            <person name="Rusch D."/>
            <person name="Podicherti R."/>
            <person name="Tsui H.-C.T."/>
            <person name="Winkler M.E."/>
        </authorList>
    </citation>
    <scope>NUCLEOTIDE SEQUENCE</scope>
</reference>
<protein>
    <submittedName>
        <fullName evidence="1">Uncharacterized protein</fullName>
    </submittedName>
</protein>
<dbReference type="AlphaFoldDB" id="A0A382TLA1"/>
<feature type="non-terminal residue" evidence="1">
    <location>
        <position position="1"/>
    </location>
</feature>
<dbReference type="EMBL" id="UINC01137110">
    <property type="protein sequence ID" value="SVD22251.1"/>
    <property type="molecule type" value="Genomic_DNA"/>
</dbReference>
<proteinExistence type="predicted"/>
<sequence length="105" mass="12463">TSRIRTRKTPQPLWSDLKSRKPLRQRLKPCGVRISRHFKRRSVKIYPRTLNIWLPAYSARCGLTTDKYRPLAKSPEDDTHRYKQAESLMNHLEPPECILHVKMVI</sequence>
<gene>
    <name evidence="1" type="ORF">METZ01_LOCUS375105</name>
</gene>
<evidence type="ECO:0000313" key="1">
    <source>
        <dbReference type="EMBL" id="SVD22251.1"/>
    </source>
</evidence>